<gene>
    <name evidence="2" type="ORF">OI18_10830</name>
</gene>
<dbReference type="Proteomes" id="UP000031408">
    <property type="component" value="Unassembled WGS sequence"/>
</dbReference>
<dbReference type="EMBL" id="JSVC01000011">
    <property type="protein sequence ID" value="KIC94678.1"/>
    <property type="molecule type" value="Genomic_DNA"/>
</dbReference>
<organism evidence="2 3">
    <name type="scientific">Flavihumibacter solisilvae</name>
    <dbReference type="NCBI Taxonomy" id="1349421"/>
    <lineage>
        <taxon>Bacteria</taxon>
        <taxon>Pseudomonadati</taxon>
        <taxon>Bacteroidota</taxon>
        <taxon>Chitinophagia</taxon>
        <taxon>Chitinophagales</taxon>
        <taxon>Chitinophagaceae</taxon>
        <taxon>Flavihumibacter</taxon>
    </lineage>
</organism>
<dbReference type="PROSITE" id="PS50042">
    <property type="entry name" value="CNMP_BINDING_3"/>
    <property type="match status" value="1"/>
</dbReference>
<evidence type="ECO:0000313" key="2">
    <source>
        <dbReference type="EMBL" id="KIC94678.1"/>
    </source>
</evidence>
<dbReference type="OrthoDB" id="9152304at2"/>
<dbReference type="Pfam" id="PF00027">
    <property type="entry name" value="cNMP_binding"/>
    <property type="match status" value="1"/>
</dbReference>
<comment type="caution">
    <text evidence="2">The sequence shown here is derived from an EMBL/GenBank/DDBJ whole genome shotgun (WGS) entry which is preliminary data.</text>
</comment>
<name>A0A0C1LH91_9BACT</name>
<proteinExistence type="predicted"/>
<dbReference type="InterPro" id="IPR000595">
    <property type="entry name" value="cNMP-bd_dom"/>
</dbReference>
<dbReference type="AlphaFoldDB" id="A0A0C1LH91"/>
<evidence type="ECO:0000259" key="1">
    <source>
        <dbReference type="PROSITE" id="PS50042"/>
    </source>
</evidence>
<feature type="domain" description="Cyclic nucleotide-binding" evidence="1">
    <location>
        <begin position="16"/>
        <end position="115"/>
    </location>
</feature>
<dbReference type="SUPFAM" id="SSF51206">
    <property type="entry name" value="cAMP-binding domain-like"/>
    <property type="match status" value="1"/>
</dbReference>
<dbReference type="InterPro" id="IPR018490">
    <property type="entry name" value="cNMP-bd_dom_sf"/>
</dbReference>
<accession>A0A0C1LH91</accession>
<dbReference type="Gene3D" id="2.60.120.10">
    <property type="entry name" value="Jelly Rolls"/>
    <property type="match status" value="1"/>
</dbReference>
<dbReference type="InterPro" id="IPR014710">
    <property type="entry name" value="RmlC-like_jellyroll"/>
</dbReference>
<reference evidence="2 3" key="1">
    <citation type="submission" date="2014-11" db="EMBL/GenBank/DDBJ databases">
        <title>Genome sequence of Flavihumibacter solisilvae 3-3.</title>
        <authorList>
            <person name="Zhou G."/>
            <person name="Li M."/>
            <person name="Wang G."/>
        </authorList>
    </citation>
    <scope>NUCLEOTIDE SEQUENCE [LARGE SCALE GENOMIC DNA]</scope>
    <source>
        <strain evidence="2 3">3-3</strain>
    </source>
</reference>
<dbReference type="STRING" id="1349421.OI18_10830"/>
<evidence type="ECO:0000313" key="3">
    <source>
        <dbReference type="Proteomes" id="UP000031408"/>
    </source>
</evidence>
<keyword evidence="3" id="KW-1185">Reference proteome</keyword>
<protein>
    <submittedName>
        <fullName evidence="2">Catabolite gene activator protein</fullName>
    </submittedName>
</protein>
<dbReference type="CDD" id="cd00038">
    <property type="entry name" value="CAP_ED"/>
    <property type="match status" value="1"/>
</dbReference>
<sequence>MKYDLLLEKISAQVKLSEEEKAFFLSRIQYKKIKRKQLYLQEGDVSRAITFVLSGCLKLYSIDRNGFEHILQFAPPGWWVGDMKSYIYQEPALLNIDAIYDSELAIIPKPELDDIYTRIPAFERFFRILAENAIAAYQQRLINNLSLPAKDRYSTFCELYPTLIMQLPQKMIASYIGVTPEFLSKMLKQQA</sequence>